<dbReference type="Pfam" id="PF21530">
    <property type="entry name" value="Pif1_2B_dom"/>
    <property type="match status" value="1"/>
</dbReference>
<dbReference type="InterPro" id="IPR049163">
    <property type="entry name" value="Pif1-like_2B_dom"/>
</dbReference>
<name>A0A6P5G2G6_ANACO</name>
<dbReference type="PANTHER" id="PTHR10492:SF94">
    <property type="entry name" value="ATP-DEPENDENT DNA HELICASE"/>
    <property type="match status" value="1"/>
</dbReference>
<evidence type="ECO:0000256" key="2">
    <source>
        <dbReference type="SAM" id="MobiDB-lite"/>
    </source>
</evidence>
<dbReference type="InterPro" id="IPR012340">
    <property type="entry name" value="NA-bd_OB-fold"/>
</dbReference>
<dbReference type="SUPFAM" id="SSF50249">
    <property type="entry name" value="Nucleic acid-binding proteins"/>
    <property type="match status" value="2"/>
</dbReference>
<evidence type="ECO:0000259" key="3">
    <source>
        <dbReference type="Pfam" id="PF02721"/>
    </source>
</evidence>
<feature type="domain" description="Helitron helicase-like" evidence="5">
    <location>
        <begin position="226"/>
        <end position="407"/>
    </location>
</feature>
<dbReference type="PANTHER" id="PTHR10492">
    <property type="match status" value="1"/>
</dbReference>
<accession>A0A6P5G2G6</accession>
<dbReference type="GeneID" id="109720088"/>
<dbReference type="Pfam" id="PF02721">
    <property type="entry name" value="DUF223"/>
    <property type="match status" value="1"/>
</dbReference>
<proteinExistence type="inferred from homology"/>
<keyword evidence="1" id="KW-0234">DNA repair</keyword>
<keyword evidence="1" id="KW-0233">DNA recombination</keyword>
<organism evidence="7 8">
    <name type="scientific">Ananas comosus</name>
    <name type="common">Pineapple</name>
    <name type="synonym">Ananas ananas</name>
    <dbReference type="NCBI Taxonomy" id="4615"/>
    <lineage>
        <taxon>Eukaryota</taxon>
        <taxon>Viridiplantae</taxon>
        <taxon>Streptophyta</taxon>
        <taxon>Embryophyta</taxon>
        <taxon>Tracheophyta</taxon>
        <taxon>Spermatophyta</taxon>
        <taxon>Magnoliopsida</taxon>
        <taxon>Liliopsida</taxon>
        <taxon>Poales</taxon>
        <taxon>Bromeliaceae</taxon>
        <taxon>Bromelioideae</taxon>
        <taxon>Ananas</taxon>
    </lineage>
</organism>
<dbReference type="GO" id="GO:0000723">
    <property type="term" value="P:telomere maintenance"/>
    <property type="evidence" value="ECO:0007669"/>
    <property type="project" value="InterPro"/>
</dbReference>
<evidence type="ECO:0000259" key="6">
    <source>
        <dbReference type="Pfam" id="PF21530"/>
    </source>
</evidence>
<dbReference type="GO" id="GO:0016787">
    <property type="term" value="F:hydrolase activity"/>
    <property type="evidence" value="ECO:0007669"/>
    <property type="project" value="UniProtKB-KW"/>
</dbReference>
<evidence type="ECO:0000313" key="7">
    <source>
        <dbReference type="Proteomes" id="UP000515123"/>
    </source>
</evidence>
<dbReference type="GO" id="GO:0005524">
    <property type="term" value="F:ATP binding"/>
    <property type="evidence" value="ECO:0007669"/>
    <property type="project" value="UniProtKB-KW"/>
</dbReference>
<dbReference type="SUPFAM" id="SSF52540">
    <property type="entry name" value="P-loop containing nucleoside triphosphate hydrolases"/>
    <property type="match status" value="2"/>
</dbReference>
<dbReference type="RefSeq" id="XP_020102559.1">
    <property type="nucleotide sequence ID" value="XM_020246970.1"/>
</dbReference>
<comment type="similarity">
    <text evidence="1">Belongs to the helicase family.</text>
</comment>
<protein>
    <recommendedName>
        <fullName evidence="1">ATP-dependent DNA helicase</fullName>
        <ecNumber evidence="1">5.6.2.3</ecNumber>
    </recommendedName>
</protein>
<sequence>MGVRLDKDCASMRGGIYTFRAQGQIYHFLDQLVPKEDGPKYMQLYFYDTDYDINHRLQRTSYLDDKMVSKLVRILSTNPYVASFRSLGDIGTLDNYRITLSTSVELDQRVYNAPTASQVAAIWVEGNGCPQFYKRSIVIYDRSNYTHFIQPYYGCYDPLSYPLLFPNGDPGWQPDIPIAGEGISSTNHVDCRSITTLTSQQSEHIIIDDNEGVGKRYRKQISIREYYCFRLQIRPAVKSILLLSGRLLQQFVVDMYIKIESTRLDFIIKDQIRIRADLYQDIVDSVASGELRGSMADKRIVLPSSFIGGPRDIRRRYLDAMALVQRYGKPDIFLTMTCNPDWDEIKAELRPGELAQDRPDLTSRIFRAKLEDLKDQLFKRNTFGQVAAHVHVIEFQKRGLPHAHFLIILASHNKITTPDQYDKIVSAEIPDQIKYPLLHQLVVKHMIHGPCGALKPHNACMREGKCRFQYPKQFTENTIQGKDSYPIYRRRKNGRRVKVRGAILDNRWVSPYNPYLLMRYNCHINVEICSSIKAVKYLFKYIYKGHDRGAVNVEGSSSNIEINEVHLFRDVRWVSPPEAMWRIYQFNLNEMYPPVKSLQLHLPDMHFVTFKDFDDLQRVIDRENSSKTMLTEYFRMNLVDPEARNYLYREFPEHYVWCSTGKYWKRRQKKYEIGRVVAANPVEGERYYLRILLNHVRGVTSYIDLLTVNGVICNTFRESAEKRGLIDTDDSISECLAEASTFQFPQGLRRLFATILVYCEPSNIRALYTMHFNSISEDFRQGNLDSIRVEQLVLRDISIFLESMGKKIFMYDLPPILDDIDYYIDEVREVHDELSIIVEEEHLNAQHSLNSEQMIAFEEIMSHIRESKSGLFFIDGPGGTGKTFLYKALLAKVRSLGLIAIATATSGVAAAILPGGRTAHSRFKIPIIVNEDSICHITKQSGIAKLLCQATLIVWDEASMTKRHAFEALDRTLQDIIGCTSPFGGKIMVFGGDFRQVLPVIRRGTKAEIIESSLRASYIWPSLKKFELIQNMRAKSDPWFSQYLLRIGDGVEKTICGDYIQLPNDMVIKYTDNERSKKELIDTVFPSLKENANLSSYIISRAILSTKNEYVDDINNELIRNFPGSEFVYYSYDVADDDTHNHYPTEFLNSLMPSGLPPHKLTLKINCPIILLRNIDPINGLCNGTRLICKAFQKNAIDAEIAYGQHSGKRVFLPRIPLCPSEDDNLPFRFKRKQFPVRLSFAMTINKAQGQTIPNVGVYLPEPVFSHGQLMSIVYYTPIHFLHPYRHQFNIRVRLLLKCDIEYPGTKRQRLQLLLLDENGYKIQGFVYGNDVGRLDKIIFEGKIYTFFNIRVRLTTAGLKITANDYECVITSATKVEEVTEGFAKFPNYAYSFVALEKLGKLINNKVLIDVAGMIVHVEKAEFIKGRDGNRPKREIIIMNKSRWFVRLTLWDSLVTTRIGMWKDAVQKKLIIVATALHVDFRKGVCLSTSFATKILINPQIAELEEIKRSENIDINDAQKMAIGSMMQRRCWFRCKSPGNMAMCLRTWPCSGPSVGLGSEPKSQRVTNMAMFGGTRPCSGPSGVLALEPKSQRVTNMGMFGGTRPCSGPSEFGLSRSYDKSEAKPR</sequence>
<dbReference type="GO" id="GO:0043139">
    <property type="term" value="F:5'-3' DNA helicase activity"/>
    <property type="evidence" value="ECO:0007669"/>
    <property type="project" value="UniProtKB-EC"/>
</dbReference>
<feature type="domain" description="DNA helicase Pif1-like DEAD-box helicase" evidence="4">
    <location>
        <begin position="849"/>
        <end position="1051"/>
    </location>
</feature>
<evidence type="ECO:0000256" key="1">
    <source>
        <dbReference type="RuleBase" id="RU363044"/>
    </source>
</evidence>
<reference evidence="7" key="1">
    <citation type="journal article" date="2015" name="Nat. Genet.">
        <title>The pineapple genome and the evolution of CAM photosynthesis.</title>
        <authorList>
            <person name="Ming R."/>
            <person name="VanBuren R."/>
            <person name="Wai C.M."/>
            <person name="Tang H."/>
            <person name="Schatz M.C."/>
            <person name="Bowers J.E."/>
            <person name="Lyons E."/>
            <person name="Wang M.L."/>
            <person name="Chen J."/>
            <person name="Biggers E."/>
            <person name="Zhang J."/>
            <person name="Huang L."/>
            <person name="Zhang L."/>
            <person name="Miao W."/>
            <person name="Zhang J."/>
            <person name="Ye Z."/>
            <person name="Miao C."/>
            <person name="Lin Z."/>
            <person name="Wang H."/>
            <person name="Zhou H."/>
            <person name="Yim W.C."/>
            <person name="Priest H.D."/>
            <person name="Zheng C."/>
            <person name="Woodhouse M."/>
            <person name="Edger P.P."/>
            <person name="Guyot R."/>
            <person name="Guo H.B."/>
            <person name="Guo H."/>
            <person name="Zheng G."/>
            <person name="Singh R."/>
            <person name="Sharma A."/>
            <person name="Min X."/>
            <person name="Zheng Y."/>
            <person name="Lee H."/>
            <person name="Gurtowski J."/>
            <person name="Sedlazeck F.J."/>
            <person name="Harkess A."/>
            <person name="McKain M.R."/>
            <person name="Liao Z."/>
            <person name="Fang J."/>
            <person name="Liu J."/>
            <person name="Zhang X."/>
            <person name="Zhang Q."/>
            <person name="Hu W."/>
            <person name="Qin Y."/>
            <person name="Wang K."/>
            <person name="Chen L.Y."/>
            <person name="Shirley N."/>
            <person name="Lin Y.R."/>
            <person name="Liu L.Y."/>
            <person name="Hernandez A.G."/>
            <person name="Wright C.L."/>
            <person name="Bulone V."/>
            <person name="Tuskan G.A."/>
            <person name="Heath K."/>
            <person name="Zee F."/>
            <person name="Moore P.H."/>
            <person name="Sunkar R."/>
            <person name="Leebens-Mack J.H."/>
            <person name="Mockler T."/>
            <person name="Bennetzen J.L."/>
            <person name="Freeling M."/>
            <person name="Sankoff D."/>
            <person name="Paterson A.H."/>
            <person name="Zhu X."/>
            <person name="Yang X."/>
            <person name="Smith J.A."/>
            <person name="Cushman J.C."/>
            <person name="Paull R.E."/>
            <person name="Yu Q."/>
        </authorList>
    </citation>
    <scope>NUCLEOTIDE SEQUENCE [LARGE SCALE GENOMIC DNA]</scope>
    <source>
        <strain evidence="7">cv. F153</strain>
    </source>
</reference>
<comment type="cofactor">
    <cofactor evidence="1">
        <name>Mg(2+)</name>
        <dbReference type="ChEBI" id="CHEBI:18420"/>
    </cofactor>
</comment>
<dbReference type="InterPro" id="IPR003871">
    <property type="entry name" value="RFA1B/D_OB_1st"/>
</dbReference>
<dbReference type="EC" id="5.6.2.3" evidence="1"/>
<dbReference type="InterPro" id="IPR027417">
    <property type="entry name" value="P-loop_NTPase"/>
</dbReference>
<gene>
    <name evidence="8" type="primary">LOC109720088</name>
</gene>
<feature type="domain" description="Replication protein A 70 kDa DNA-binding subunit B/D first OB fold" evidence="3">
    <location>
        <begin position="1276"/>
        <end position="1378"/>
    </location>
</feature>
<dbReference type="GO" id="GO:0006310">
    <property type="term" value="P:DNA recombination"/>
    <property type="evidence" value="ECO:0007669"/>
    <property type="project" value="UniProtKB-KW"/>
</dbReference>
<feature type="domain" description="DNA helicase Pif1-like 2B" evidence="6">
    <location>
        <begin position="1146"/>
        <end position="1189"/>
    </location>
</feature>
<evidence type="ECO:0000259" key="5">
    <source>
        <dbReference type="Pfam" id="PF14214"/>
    </source>
</evidence>
<evidence type="ECO:0000313" key="8">
    <source>
        <dbReference type="RefSeq" id="XP_020102559.1"/>
    </source>
</evidence>
<reference evidence="8" key="2">
    <citation type="submission" date="2025-08" db="UniProtKB">
        <authorList>
            <consortium name="RefSeq"/>
        </authorList>
    </citation>
    <scope>IDENTIFICATION</scope>
    <source>
        <tissue evidence="8">Leaf</tissue>
    </source>
</reference>
<feature type="region of interest" description="Disordered" evidence="2">
    <location>
        <begin position="1600"/>
        <end position="1626"/>
    </location>
</feature>
<dbReference type="Proteomes" id="UP000515123">
    <property type="component" value="Linkage group 14"/>
</dbReference>
<keyword evidence="1" id="KW-0227">DNA damage</keyword>
<comment type="catalytic activity">
    <reaction evidence="1">
        <text>ATP + H2O = ADP + phosphate + H(+)</text>
        <dbReference type="Rhea" id="RHEA:13065"/>
        <dbReference type="ChEBI" id="CHEBI:15377"/>
        <dbReference type="ChEBI" id="CHEBI:15378"/>
        <dbReference type="ChEBI" id="CHEBI:30616"/>
        <dbReference type="ChEBI" id="CHEBI:43474"/>
        <dbReference type="ChEBI" id="CHEBI:456216"/>
        <dbReference type="EC" id="5.6.2.3"/>
    </reaction>
</comment>
<keyword evidence="1" id="KW-0067">ATP-binding</keyword>
<keyword evidence="1" id="KW-0378">Hydrolase</keyword>
<dbReference type="Pfam" id="PF05970">
    <property type="entry name" value="PIF1"/>
    <property type="match status" value="1"/>
</dbReference>
<dbReference type="InterPro" id="IPR025476">
    <property type="entry name" value="Helitron_helicase-like"/>
</dbReference>
<dbReference type="GO" id="GO:0006281">
    <property type="term" value="P:DNA repair"/>
    <property type="evidence" value="ECO:0007669"/>
    <property type="project" value="UniProtKB-KW"/>
</dbReference>
<keyword evidence="1" id="KW-0547">Nucleotide-binding</keyword>
<keyword evidence="1" id="KW-0347">Helicase</keyword>
<keyword evidence="7" id="KW-1185">Reference proteome</keyword>
<evidence type="ECO:0000259" key="4">
    <source>
        <dbReference type="Pfam" id="PF05970"/>
    </source>
</evidence>
<dbReference type="OrthoDB" id="667739at2759"/>
<feature type="compositionally biased region" description="Basic and acidic residues" evidence="2">
    <location>
        <begin position="1617"/>
        <end position="1626"/>
    </location>
</feature>
<dbReference type="Gene3D" id="3.40.50.300">
    <property type="entry name" value="P-loop containing nucleotide triphosphate hydrolases"/>
    <property type="match status" value="1"/>
</dbReference>
<dbReference type="Pfam" id="PF14214">
    <property type="entry name" value="Helitron_like_N"/>
    <property type="match status" value="1"/>
</dbReference>
<dbReference type="Gene3D" id="2.40.50.140">
    <property type="entry name" value="Nucleic acid-binding proteins"/>
    <property type="match status" value="2"/>
</dbReference>
<dbReference type="InterPro" id="IPR010285">
    <property type="entry name" value="DNA_helicase_pif1-like_DEAD"/>
</dbReference>